<dbReference type="AlphaFoldDB" id="A0A059Q2V5"/>
<evidence type="ECO:0000313" key="2">
    <source>
        <dbReference type="EMBL" id="AGT16496.1"/>
    </source>
</evidence>
<organism evidence="2">
    <name type="scientific">Saccharum hybrid cultivar R570</name>
    <dbReference type="NCBI Taxonomy" id="131158"/>
    <lineage>
        <taxon>Eukaryota</taxon>
        <taxon>Viridiplantae</taxon>
        <taxon>Streptophyta</taxon>
        <taxon>Embryophyta</taxon>
        <taxon>Tracheophyta</taxon>
        <taxon>Spermatophyta</taxon>
        <taxon>Magnoliopsida</taxon>
        <taxon>Liliopsida</taxon>
        <taxon>Poales</taxon>
        <taxon>Poaceae</taxon>
        <taxon>PACMAD clade</taxon>
        <taxon>Panicoideae</taxon>
        <taxon>Andropogonodae</taxon>
        <taxon>Andropogoneae</taxon>
        <taxon>Saccharinae</taxon>
        <taxon>Saccharum</taxon>
        <taxon>Saccharum officinarum species complex</taxon>
    </lineage>
</organism>
<reference evidence="2" key="1">
    <citation type="submission" date="2013-05" db="EMBL/GenBank/DDBJ databases">
        <title>Building the sugarcane genome for biotechnology and identifying evolutionary trends.</title>
        <authorList>
            <person name="De Setta N."/>
            <person name="Monteiro-Vitorello C.B."/>
            <person name="Metcalfe C.J."/>
            <person name="Cruz G.M.Q."/>
            <person name="Del Bem L.E."/>
            <person name="Vicentini R."/>
            <person name="Nogueira F.T.S."/>
            <person name="Campos R.A."/>
            <person name="Nunes S.L."/>
            <person name="Turrini P.C.G."/>
            <person name="Vieira A.P."/>
            <person name="Cruz E.A.O."/>
            <person name="Correa T.C.S."/>
            <person name="Hotta C.T."/>
            <person name="de Mello-Varani A."/>
            <person name="Vautrin S."/>
            <person name="Trindade A.S."/>
            <person name="Vilela M.M."/>
            <person name="Horta C.L."/>
            <person name="Sato P.M."/>
            <person name="de Andrade R.F."/>
            <person name="Nishiyama M.Y."/>
            <person name="Cardoso-Silva C.B."/>
            <person name="Scortecci K.C."/>
            <person name="Garcia A.A.F."/>
            <person name="Carneiro M.S."/>
            <person name="Kim C."/>
            <person name="Paterson A.H."/>
            <person name="Berges H."/>
            <person name="D'Hont A."/>
            <person name="de-Souza A.P."/>
            <person name="Souza G.M."/>
            <person name="Vincentz M."/>
            <person name="Kitajima J.P."/>
            <person name="Van Sluys M.-A."/>
        </authorList>
    </citation>
    <scope>NUCLEOTIDE SEQUENCE</scope>
</reference>
<protein>
    <submittedName>
        <fullName evidence="2">Uncharacterized protein</fullName>
    </submittedName>
</protein>
<dbReference type="EMBL" id="KF184928">
    <property type="protein sequence ID" value="AGT16496.1"/>
    <property type="molecule type" value="Genomic_DNA"/>
</dbReference>
<gene>
    <name evidence="2" type="ORF">SHCRBa_010_E09_F_440</name>
</gene>
<name>A0A059Q2V5_9POAL</name>
<accession>A0A059Q2V5</accession>
<evidence type="ECO:0000256" key="1">
    <source>
        <dbReference type="SAM" id="MobiDB-lite"/>
    </source>
</evidence>
<feature type="compositionally biased region" description="Low complexity" evidence="1">
    <location>
        <begin position="40"/>
        <end position="66"/>
    </location>
</feature>
<feature type="region of interest" description="Disordered" evidence="1">
    <location>
        <begin position="32"/>
        <end position="82"/>
    </location>
</feature>
<proteinExistence type="predicted"/>
<sequence length="163" mass="16796">MDGGSIRFVDPHTNPAQGLNFPHLAASLLQQPDQQELARSSAPGHAIAPAAAGAAQQQQNGGMSSAVAQQEDGGGTGNPYFQDEEALFETPQYVRNMAAGMMMSPRGPAVGRLAGPPDVVRCAGIASGATVMKEKARGNSGCVLAGCAYICTSVMVILQNVKR</sequence>